<dbReference type="PANTHER" id="PTHR13340:SF2">
    <property type="entry name" value="GATA ZINC FINGER DOMAIN-CONTAINING PROTEIN 1"/>
    <property type="match status" value="1"/>
</dbReference>
<evidence type="ECO:0000313" key="7">
    <source>
        <dbReference type="WBParaSite" id="MCU_005349-RA"/>
    </source>
</evidence>
<keyword evidence="4" id="KW-0862">Zinc</keyword>
<sequence length="197" mass="22354">MDSDVYTRPPEGHGSERAYRRKRPGRTDAENLDTAVSTKKSLRPRSLINKSKLQSGSSNSKCRSRRHVFKTNPSKLGPPQAFIRLENRVLNKGNWLHIGDIVSVTDVEGGQYYAQLRSIIVDNLDNVSVILTWLVPTTEATSGKFDLAHYVIGMEEDLPRHIDCVMFVCRCSSDYFRPIDTPYTIQSWNKVDQGPEK</sequence>
<evidence type="ECO:0000256" key="4">
    <source>
        <dbReference type="ARBA" id="ARBA00022833"/>
    </source>
</evidence>
<keyword evidence="5" id="KW-0539">Nucleus</keyword>
<evidence type="ECO:0000256" key="5">
    <source>
        <dbReference type="ARBA" id="ARBA00023242"/>
    </source>
</evidence>
<comment type="subcellular location">
    <subcellularLocation>
        <location evidence="1">Nucleus</location>
    </subcellularLocation>
</comment>
<evidence type="ECO:0000256" key="3">
    <source>
        <dbReference type="ARBA" id="ARBA00022771"/>
    </source>
</evidence>
<dbReference type="AlphaFoldDB" id="A0A5K3F3Z2"/>
<organism evidence="7">
    <name type="scientific">Mesocestoides corti</name>
    <name type="common">Flatworm</name>
    <dbReference type="NCBI Taxonomy" id="53468"/>
    <lineage>
        <taxon>Eukaryota</taxon>
        <taxon>Metazoa</taxon>
        <taxon>Spiralia</taxon>
        <taxon>Lophotrochozoa</taxon>
        <taxon>Platyhelminthes</taxon>
        <taxon>Cestoda</taxon>
        <taxon>Eucestoda</taxon>
        <taxon>Cyclophyllidea</taxon>
        <taxon>Mesocestoididae</taxon>
        <taxon>Mesocestoides</taxon>
    </lineage>
</organism>
<dbReference type="GO" id="GO:0005634">
    <property type="term" value="C:nucleus"/>
    <property type="evidence" value="ECO:0007669"/>
    <property type="project" value="UniProtKB-SubCell"/>
</dbReference>
<keyword evidence="2" id="KW-0479">Metal-binding</keyword>
<name>A0A5K3F3Z2_MESCO</name>
<evidence type="ECO:0000256" key="1">
    <source>
        <dbReference type="ARBA" id="ARBA00004123"/>
    </source>
</evidence>
<evidence type="ECO:0000256" key="2">
    <source>
        <dbReference type="ARBA" id="ARBA00022723"/>
    </source>
</evidence>
<feature type="region of interest" description="Disordered" evidence="6">
    <location>
        <begin position="1"/>
        <end position="72"/>
    </location>
</feature>
<proteinExistence type="predicted"/>
<dbReference type="GO" id="GO:0008270">
    <property type="term" value="F:zinc ion binding"/>
    <property type="evidence" value="ECO:0007669"/>
    <property type="project" value="UniProtKB-KW"/>
</dbReference>
<accession>A0A5K3F3Z2</accession>
<dbReference type="GO" id="GO:0006325">
    <property type="term" value="P:chromatin organization"/>
    <property type="evidence" value="ECO:0007669"/>
    <property type="project" value="TreeGrafter"/>
</dbReference>
<evidence type="ECO:0000256" key="6">
    <source>
        <dbReference type="SAM" id="MobiDB-lite"/>
    </source>
</evidence>
<dbReference type="InterPro" id="IPR039050">
    <property type="entry name" value="GATAD1"/>
</dbReference>
<protein>
    <submittedName>
        <fullName evidence="7">BAH domain-containing protein</fullName>
    </submittedName>
</protein>
<feature type="compositionally biased region" description="Polar residues" evidence="6">
    <location>
        <begin position="48"/>
        <end position="61"/>
    </location>
</feature>
<keyword evidence="3" id="KW-0863">Zinc-finger</keyword>
<reference evidence="7" key="1">
    <citation type="submission" date="2019-11" db="UniProtKB">
        <authorList>
            <consortium name="WormBaseParasite"/>
        </authorList>
    </citation>
    <scope>IDENTIFICATION</scope>
</reference>
<dbReference type="WBParaSite" id="MCU_005349-RA">
    <property type="protein sequence ID" value="MCU_005349-RA"/>
    <property type="gene ID" value="MCU_005349"/>
</dbReference>
<dbReference type="PANTHER" id="PTHR13340">
    <property type="entry name" value="GATA ZINC FINGER DOMAIN-CONTAINING"/>
    <property type="match status" value="1"/>
</dbReference>